<dbReference type="EMBL" id="JARVKF010000190">
    <property type="protein sequence ID" value="KAK9421384.1"/>
    <property type="molecule type" value="Genomic_DNA"/>
</dbReference>
<organism evidence="2 3">
    <name type="scientific">Seiridium unicorne</name>
    <dbReference type="NCBI Taxonomy" id="138068"/>
    <lineage>
        <taxon>Eukaryota</taxon>
        <taxon>Fungi</taxon>
        <taxon>Dikarya</taxon>
        <taxon>Ascomycota</taxon>
        <taxon>Pezizomycotina</taxon>
        <taxon>Sordariomycetes</taxon>
        <taxon>Xylariomycetidae</taxon>
        <taxon>Amphisphaeriales</taxon>
        <taxon>Sporocadaceae</taxon>
        <taxon>Seiridium</taxon>
    </lineage>
</organism>
<dbReference type="InterPro" id="IPR020864">
    <property type="entry name" value="MACPF"/>
</dbReference>
<name>A0ABR2V390_9PEZI</name>
<evidence type="ECO:0000313" key="3">
    <source>
        <dbReference type="Proteomes" id="UP001408356"/>
    </source>
</evidence>
<feature type="domain" description="MACPF" evidence="1">
    <location>
        <begin position="80"/>
        <end position="182"/>
    </location>
</feature>
<evidence type="ECO:0000313" key="2">
    <source>
        <dbReference type="EMBL" id="KAK9421384.1"/>
    </source>
</evidence>
<accession>A0ABR2V390</accession>
<evidence type="ECO:0000259" key="1">
    <source>
        <dbReference type="Pfam" id="PF01823"/>
    </source>
</evidence>
<sequence length="412" mass="45826">MDRPDYMVDDKSYVSVYETQSALQASLASSSFSEFDVSASACIGKLRGVIQQGINQRFLIQQQAGHPCLQRKAPETLAISTAVELTKDCQAALDKVNDKDALTAFLEDYGEFFALRAQLGGRLFATEQVDTSSSSSSSDTAKSMRAAAVASFSGFGASASVSAAHQSRSAHATTDESSNSAMALTWQANGGDSLLCNNKFPGYEQLQTKVTEWNTPQRPPKSSGFYLNGFDGYPDGRYPAADSLKFPLTKAVAAYNRDRGGYPMGYQPRIYGQDPAFLGPKSHKREFKELLWQVETVDGGNIDPVCYETRYRMRHPTEGYFRFDWLMTSFLTIFPSKGHLVLFRDAKGKQTEGKIADDAKIYLYFLSPDMDDLEEKFVYVACEDEDNAYLMIENSQDDTQKQKPCVFVLRYP</sequence>
<dbReference type="Proteomes" id="UP001408356">
    <property type="component" value="Unassembled WGS sequence"/>
</dbReference>
<proteinExistence type="predicted"/>
<comment type="caution">
    <text evidence="2">The sequence shown here is derived from an EMBL/GenBank/DDBJ whole genome shotgun (WGS) entry which is preliminary data.</text>
</comment>
<reference evidence="2 3" key="1">
    <citation type="journal article" date="2024" name="J. Plant Pathol.">
        <title>Sequence and assembly of the genome of Seiridium unicorne, isolate CBS 538.82, causal agent of cypress canker disease.</title>
        <authorList>
            <person name="Scali E."/>
            <person name="Rocca G.D."/>
            <person name="Danti R."/>
            <person name="Garbelotto M."/>
            <person name="Barberini S."/>
            <person name="Baroncelli R."/>
            <person name="Emiliani G."/>
        </authorList>
    </citation>
    <scope>NUCLEOTIDE SEQUENCE [LARGE SCALE GENOMIC DNA]</scope>
    <source>
        <strain evidence="2 3">BM-138-508</strain>
    </source>
</reference>
<protein>
    <submittedName>
        <fullName evidence="2">MACPF domain-containing protein</fullName>
    </submittedName>
</protein>
<keyword evidence="3" id="KW-1185">Reference proteome</keyword>
<dbReference type="Pfam" id="PF01823">
    <property type="entry name" value="MACPF"/>
    <property type="match status" value="1"/>
</dbReference>
<gene>
    <name evidence="2" type="ORF">SUNI508_05922</name>
</gene>